<protein>
    <submittedName>
        <fullName evidence="1">Uncharacterized protein</fullName>
    </submittedName>
</protein>
<evidence type="ECO:0000313" key="2">
    <source>
        <dbReference type="Proteomes" id="UP000610456"/>
    </source>
</evidence>
<sequence>MQSEMIIALTGTAGHPTNNQTFLNGLQFLQTVVDPLKKQRLTLSTPYPFLIQNPPDQCFIIENTPYICIPF</sequence>
<reference evidence="1" key="1">
    <citation type="journal article" date="2014" name="Int. J. Syst. Evol. Microbiol.">
        <title>Complete genome sequence of Corynebacterium casei LMG S-19264T (=DSM 44701T), isolated from a smear-ripened cheese.</title>
        <authorList>
            <consortium name="US DOE Joint Genome Institute (JGI-PGF)"/>
            <person name="Walter F."/>
            <person name="Albersmeier A."/>
            <person name="Kalinowski J."/>
            <person name="Ruckert C."/>
        </authorList>
    </citation>
    <scope>NUCLEOTIDE SEQUENCE</scope>
    <source>
        <strain evidence="1">KCTC 12719</strain>
    </source>
</reference>
<organism evidence="1 2">
    <name type="scientific">Salinimicrobium marinum</name>
    <dbReference type="NCBI Taxonomy" id="680283"/>
    <lineage>
        <taxon>Bacteria</taxon>
        <taxon>Pseudomonadati</taxon>
        <taxon>Bacteroidota</taxon>
        <taxon>Flavobacteriia</taxon>
        <taxon>Flavobacteriales</taxon>
        <taxon>Flavobacteriaceae</taxon>
        <taxon>Salinimicrobium</taxon>
    </lineage>
</organism>
<gene>
    <name evidence="1" type="ORF">GCM10007103_07690</name>
</gene>
<name>A0A918S9X9_9FLAO</name>
<reference evidence="1" key="2">
    <citation type="submission" date="2020-09" db="EMBL/GenBank/DDBJ databases">
        <authorList>
            <person name="Sun Q."/>
            <person name="Kim S."/>
        </authorList>
    </citation>
    <scope>NUCLEOTIDE SEQUENCE</scope>
    <source>
        <strain evidence="1">KCTC 12719</strain>
    </source>
</reference>
<accession>A0A918S9X9</accession>
<dbReference type="Proteomes" id="UP000610456">
    <property type="component" value="Unassembled WGS sequence"/>
</dbReference>
<proteinExistence type="predicted"/>
<dbReference type="AlphaFoldDB" id="A0A918S9X9"/>
<keyword evidence="2" id="KW-1185">Reference proteome</keyword>
<evidence type="ECO:0000313" key="1">
    <source>
        <dbReference type="EMBL" id="GHA28517.1"/>
    </source>
</evidence>
<comment type="caution">
    <text evidence="1">The sequence shown here is derived from an EMBL/GenBank/DDBJ whole genome shotgun (WGS) entry which is preliminary data.</text>
</comment>
<dbReference type="EMBL" id="BMXB01000001">
    <property type="protein sequence ID" value="GHA28517.1"/>
    <property type="molecule type" value="Genomic_DNA"/>
</dbReference>